<dbReference type="RefSeq" id="WP_008833150.1">
    <property type="nucleotide sequence ID" value="NZ_JFYZ01000018.1"/>
</dbReference>
<reference evidence="2 3" key="1">
    <citation type="submission" date="2014-03" db="EMBL/GenBank/DDBJ databases">
        <title>Whole genome sequence of Novosphingobium resinovorum KF1.</title>
        <authorList>
            <person name="Gan H.M."/>
            <person name="Gan H.Y."/>
            <person name="Chew T.H."/>
            <person name="Savka M.A."/>
        </authorList>
    </citation>
    <scope>NUCLEOTIDE SEQUENCE [LARGE SCALE GENOMIC DNA]</scope>
    <source>
        <strain evidence="2 3">KF1</strain>
    </source>
</reference>
<dbReference type="PATRIC" id="fig|158500.4.peg.3606"/>
<accession>A0A031JQS2</accession>
<name>A0A031JQS2_9SPHN</name>
<gene>
    <name evidence="2" type="ORF">BV97_03535</name>
</gene>
<dbReference type="EMBL" id="JFYZ01000018">
    <property type="protein sequence ID" value="EZP80121.1"/>
    <property type="molecule type" value="Genomic_DNA"/>
</dbReference>
<dbReference type="eggNOG" id="ENOG50348X8">
    <property type="taxonomic scope" value="Bacteria"/>
</dbReference>
<evidence type="ECO:0000313" key="3">
    <source>
        <dbReference type="Proteomes" id="UP000024329"/>
    </source>
</evidence>
<proteinExistence type="predicted"/>
<feature type="signal peptide" evidence="1">
    <location>
        <begin position="1"/>
        <end position="22"/>
    </location>
</feature>
<dbReference type="Proteomes" id="UP000024329">
    <property type="component" value="Unassembled WGS sequence"/>
</dbReference>
<protein>
    <recommendedName>
        <fullName evidence="4">Secreted protein</fullName>
    </recommendedName>
</protein>
<evidence type="ECO:0000313" key="2">
    <source>
        <dbReference type="EMBL" id="EZP80121.1"/>
    </source>
</evidence>
<comment type="caution">
    <text evidence="2">The sequence shown here is derived from an EMBL/GenBank/DDBJ whole genome shotgun (WGS) entry which is preliminary data.</text>
</comment>
<dbReference type="AlphaFoldDB" id="A0A031JQS2"/>
<evidence type="ECO:0000256" key="1">
    <source>
        <dbReference type="SAM" id="SignalP"/>
    </source>
</evidence>
<feature type="chain" id="PRO_5001552062" description="Secreted protein" evidence="1">
    <location>
        <begin position="23"/>
        <end position="146"/>
    </location>
</feature>
<evidence type="ECO:0008006" key="4">
    <source>
        <dbReference type="Google" id="ProtNLM"/>
    </source>
</evidence>
<keyword evidence="1" id="KW-0732">Signal</keyword>
<sequence>MARILYPLALLLPALAGFPSSAAAPEIPPDLFGRYAPAGNCAVLPRINVGAGGVFLDTATGRSGPLPIDMCFSCAGGAQYEGIQIWMGIKYGKDKWGGDNMPVIFVFNDGEKRGVLSVNHDDTLRTPLGAPMTQVVKTGAFRKCKG</sequence>
<organism evidence="2 3">
    <name type="scientific">Novosphingobium resinovorum</name>
    <dbReference type="NCBI Taxonomy" id="158500"/>
    <lineage>
        <taxon>Bacteria</taxon>
        <taxon>Pseudomonadati</taxon>
        <taxon>Pseudomonadota</taxon>
        <taxon>Alphaproteobacteria</taxon>
        <taxon>Sphingomonadales</taxon>
        <taxon>Sphingomonadaceae</taxon>
        <taxon>Novosphingobium</taxon>
    </lineage>
</organism>